<comment type="caution">
    <text evidence="4">The sequence shown here is derived from an EMBL/GenBank/DDBJ whole genome shotgun (WGS) entry which is preliminary data.</text>
</comment>
<organism evidence="4 5">
    <name type="scientific">Sinanodonta woodiana</name>
    <name type="common">Chinese pond mussel</name>
    <name type="synonym">Anodonta woodiana</name>
    <dbReference type="NCBI Taxonomy" id="1069815"/>
    <lineage>
        <taxon>Eukaryota</taxon>
        <taxon>Metazoa</taxon>
        <taxon>Spiralia</taxon>
        <taxon>Lophotrochozoa</taxon>
        <taxon>Mollusca</taxon>
        <taxon>Bivalvia</taxon>
        <taxon>Autobranchia</taxon>
        <taxon>Heteroconchia</taxon>
        <taxon>Palaeoheterodonta</taxon>
        <taxon>Unionida</taxon>
        <taxon>Unionoidea</taxon>
        <taxon>Unionidae</taxon>
        <taxon>Unioninae</taxon>
        <taxon>Sinanodonta</taxon>
    </lineage>
</organism>
<proteinExistence type="predicted"/>
<dbReference type="Pfam" id="PF00657">
    <property type="entry name" value="Lipase_GDSL"/>
    <property type="match status" value="1"/>
</dbReference>
<feature type="chain" id="PRO_5044783596" description="Saposin B-type domain-containing protein" evidence="2">
    <location>
        <begin position="28"/>
        <end position="582"/>
    </location>
</feature>
<dbReference type="EMBL" id="JBJQND010000012">
    <property type="protein sequence ID" value="KAL3859740.1"/>
    <property type="molecule type" value="Genomic_DNA"/>
</dbReference>
<evidence type="ECO:0000256" key="1">
    <source>
        <dbReference type="ARBA" id="ARBA00023157"/>
    </source>
</evidence>
<evidence type="ECO:0000313" key="5">
    <source>
        <dbReference type="Proteomes" id="UP001634394"/>
    </source>
</evidence>
<dbReference type="SUPFAM" id="SSF47862">
    <property type="entry name" value="Saposin"/>
    <property type="match status" value="1"/>
</dbReference>
<dbReference type="InterPro" id="IPR008139">
    <property type="entry name" value="SaposinB_dom"/>
</dbReference>
<dbReference type="Proteomes" id="UP001634394">
    <property type="component" value="Unassembled WGS sequence"/>
</dbReference>
<reference evidence="4 5" key="1">
    <citation type="submission" date="2024-11" db="EMBL/GenBank/DDBJ databases">
        <title>Chromosome-level genome assembly of the freshwater bivalve Anodonta woodiana.</title>
        <authorList>
            <person name="Chen X."/>
        </authorList>
    </citation>
    <scope>NUCLEOTIDE SEQUENCE [LARGE SCALE GENOMIC DNA]</scope>
    <source>
        <strain evidence="4">MN2024</strain>
        <tissue evidence="4">Gills</tissue>
    </source>
</reference>
<sequence length="582" mass="65380">MEYHLQKSTVTIAFAIFLFVQSSLVSADANGGASCATCTVIVALAEQTSVIHNESIIHALDRICGYLPGTYQKACKEFLDFFGPILIDILTEDDTADTVCHKLGFCFTQSGKQECRLFPKKAYGFKSRKLRSTRDLVVNMEKNKAYFKNTMKIGIKFCDLPGIKEICDWINAVFDNHDPGVDLDSDRFSPYETLRGYSWRGKDCDDANSEVHPGAKPIDSDMVIDSNCNGIKGKDPVTGDAYEDLLCSNTEPRGIALLGDSIGAHFHLPREWFNSSELSLAFELLPFILENEFDWPELSSTTGFMNATDSMQHVIHGPTDSLYYRLWQRNHCNFRDFQNMGVNGARSGSMAETIENSLFRNSSTDYPLIVFYALVGNDVCNGHPDTFADMTTPKEMRKNVMATLDFLDGRLPANSHVMLVGLADGRLLYEGLSNRTHPVGSLRNDVTYAEFYDYFNCLQISPCTGWMNTNSTVREMTTLRAEELSAVLKDVADKNKNTYKNFELYYSDNPISQALDQWKKQGGELWQLLEPVDGFHTNQQANALLADVTWKNLEQLYPSFIGNVNPNNDKITQIFGNQGGYL</sequence>
<protein>
    <recommendedName>
        <fullName evidence="3">Saposin B-type domain-containing protein</fullName>
    </recommendedName>
</protein>
<dbReference type="SMART" id="SM00741">
    <property type="entry name" value="SapB"/>
    <property type="match status" value="1"/>
</dbReference>
<keyword evidence="1" id="KW-1015">Disulfide bond</keyword>
<dbReference type="Gene3D" id="1.10.225.10">
    <property type="entry name" value="Saposin-like"/>
    <property type="match status" value="1"/>
</dbReference>
<keyword evidence="2" id="KW-0732">Signal</keyword>
<dbReference type="InterPro" id="IPR001087">
    <property type="entry name" value="GDSL"/>
</dbReference>
<dbReference type="Pfam" id="PF20825">
    <property type="entry name" value="Saposin"/>
    <property type="match status" value="1"/>
</dbReference>
<dbReference type="InterPro" id="IPR011001">
    <property type="entry name" value="Saposin-like"/>
</dbReference>
<dbReference type="PANTHER" id="PTHR15010">
    <property type="entry name" value="ACYLOXYACYL HYDROLASE"/>
    <property type="match status" value="1"/>
</dbReference>
<dbReference type="InterPro" id="IPR036514">
    <property type="entry name" value="SGNH_hydro_sf"/>
</dbReference>
<dbReference type="InterPro" id="IPR048593">
    <property type="entry name" value="AOAH_Saposin_N"/>
</dbReference>
<feature type="signal peptide" evidence="2">
    <location>
        <begin position="1"/>
        <end position="27"/>
    </location>
</feature>
<gene>
    <name evidence="4" type="ORF">ACJMK2_009938</name>
</gene>
<evidence type="ECO:0000313" key="4">
    <source>
        <dbReference type="EMBL" id="KAL3859740.1"/>
    </source>
</evidence>
<dbReference type="AlphaFoldDB" id="A0ABD3VE28"/>
<dbReference type="Gene3D" id="3.40.50.1110">
    <property type="entry name" value="SGNH hydrolase"/>
    <property type="match status" value="1"/>
</dbReference>
<dbReference type="InterPro" id="IPR039676">
    <property type="entry name" value="AOAH"/>
</dbReference>
<keyword evidence="5" id="KW-1185">Reference proteome</keyword>
<accession>A0ABD3VE28</accession>
<dbReference type="PROSITE" id="PS50015">
    <property type="entry name" value="SAP_B"/>
    <property type="match status" value="1"/>
</dbReference>
<feature type="domain" description="Saposin B-type" evidence="3">
    <location>
        <begin position="31"/>
        <end position="110"/>
    </location>
</feature>
<evidence type="ECO:0000259" key="3">
    <source>
        <dbReference type="PROSITE" id="PS50015"/>
    </source>
</evidence>
<name>A0ABD3VE28_SINWO</name>
<dbReference type="PANTHER" id="PTHR15010:SF0">
    <property type="entry name" value="ACYLOXYACYL HYDROLASE"/>
    <property type="match status" value="1"/>
</dbReference>
<evidence type="ECO:0000256" key="2">
    <source>
        <dbReference type="SAM" id="SignalP"/>
    </source>
</evidence>
<dbReference type="SUPFAM" id="SSF52266">
    <property type="entry name" value="SGNH hydrolase"/>
    <property type="match status" value="1"/>
</dbReference>